<sequence length="521" mass="58654">MVNSKLLNKKTNINKPIISSIFDYMIEVSGDFNYSQKQMFKIKSKPHIKLLLISAQINKAILLSNDSKHELCVGDELELIDSNFSISTNHNFFGKVIDVSGNIIVSDDDNIAVSNEYSQQTSQIFKLAHDLMSVKTLNEQLYTGITSIDLLIPIGKGQRELIIGDRQTGKTHIALNTIINQANKNVKCIYVAIGQKRESIASIYSTLKKYNALRNTIIIDASATSTYDQFLAPYVGMAHAENLSLTDDVLIVFDDLTKHANVFREMALLSDAPVGKEAMPGDMFFAHSQLLERSGSFVNRKTITALPILQTIDGDITSLISSNIISITDGQIVTSSDLFASGKLPAINIDLSVSRTGSSVQNHTITKVAGEIGKIFRKYKRHLKLATLDYEFNSETSSLLSKGKMIDKMFSQRGFSLYSDRFILLTSKIISWGLFKGVKDEQKAMRFLNKLIDTNKQARETFEIISRDTNYDDNMIKNYFAYALKQYSDFLNLDWNIKFETKFLDLDKKYLDNIAYELGDK</sequence>
<proteinExistence type="predicted"/>
<dbReference type="NCBIfam" id="NF045936">
    <property type="entry name" value="MSC_0619_alpha"/>
    <property type="match status" value="1"/>
</dbReference>
<evidence type="ECO:0000313" key="4">
    <source>
        <dbReference type="EMBL" id="MBU4693334.1"/>
    </source>
</evidence>
<dbReference type="InterPro" id="IPR000194">
    <property type="entry name" value="ATPase_F1/V1/A1_a/bsu_nucl-bd"/>
</dbReference>
<evidence type="ECO:0000256" key="2">
    <source>
        <dbReference type="ARBA" id="ARBA00022967"/>
    </source>
</evidence>
<keyword evidence="1" id="KW-0813">Transport</keyword>
<dbReference type="InterPro" id="IPR020003">
    <property type="entry name" value="ATPase_a/bsu_AS"/>
</dbReference>
<dbReference type="PANTHER" id="PTHR48082">
    <property type="entry name" value="ATP SYNTHASE SUBUNIT ALPHA, MITOCHONDRIAL"/>
    <property type="match status" value="1"/>
</dbReference>
<evidence type="ECO:0000256" key="1">
    <source>
        <dbReference type="ARBA" id="ARBA00022448"/>
    </source>
</evidence>
<keyword evidence="2" id="KW-1278">Translocase</keyword>
<dbReference type="Proteomes" id="UP000812267">
    <property type="component" value="Unassembled WGS sequence"/>
</dbReference>
<gene>
    <name evidence="4" type="ORF">KQ878_00340</name>
</gene>
<dbReference type="NCBIfam" id="NF005523">
    <property type="entry name" value="PRK07165.1"/>
    <property type="match status" value="1"/>
</dbReference>
<evidence type="ECO:0000259" key="3">
    <source>
        <dbReference type="Pfam" id="PF00006"/>
    </source>
</evidence>
<keyword evidence="5" id="KW-1185">Reference proteome</keyword>
<accession>A0ABS6DSC3</accession>
<name>A0ABS6DSC3_9MOLU</name>
<dbReference type="InterPro" id="IPR005294">
    <property type="entry name" value="ATP_synth_F1_asu"/>
</dbReference>
<comment type="caution">
    <text evidence="4">The sequence shown here is derived from an EMBL/GenBank/DDBJ whole genome shotgun (WGS) entry which is preliminary data.</text>
</comment>
<feature type="domain" description="ATPase F1/V1/A1 complex alpha/beta subunit nucleotide-binding" evidence="3">
    <location>
        <begin position="144"/>
        <end position="354"/>
    </location>
</feature>
<dbReference type="PROSITE" id="PS00152">
    <property type="entry name" value="ATPASE_ALPHA_BETA"/>
    <property type="match status" value="1"/>
</dbReference>
<organism evidence="4 5">
    <name type="scientific">Mycoplasma zalophidermidis</name>
    <dbReference type="NCBI Taxonomy" id="398174"/>
    <lineage>
        <taxon>Bacteria</taxon>
        <taxon>Bacillati</taxon>
        <taxon>Mycoplasmatota</taxon>
        <taxon>Mollicutes</taxon>
        <taxon>Mycoplasmataceae</taxon>
        <taxon>Mycoplasma</taxon>
    </lineage>
</organism>
<protein>
    <submittedName>
        <fullName evidence="4">ATP F0F1 synthase subunit alpha</fullName>
    </submittedName>
</protein>
<dbReference type="PANTHER" id="PTHR48082:SF2">
    <property type="entry name" value="ATP SYNTHASE SUBUNIT ALPHA, MITOCHONDRIAL"/>
    <property type="match status" value="1"/>
</dbReference>
<dbReference type="Pfam" id="PF00006">
    <property type="entry name" value="ATP-synt_ab"/>
    <property type="match status" value="1"/>
</dbReference>
<dbReference type="EMBL" id="JAHMHK010000001">
    <property type="protein sequence ID" value="MBU4693334.1"/>
    <property type="molecule type" value="Genomic_DNA"/>
</dbReference>
<evidence type="ECO:0000313" key="5">
    <source>
        <dbReference type="Proteomes" id="UP000812267"/>
    </source>
</evidence>
<reference evidence="4" key="1">
    <citation type="submission" date="2021-06" db="EMBL/GenBank/DDBJ databases">
        <title>Novel Mycoplasma species detected in California sea lions (Zalophus californianus) from the USA.</title>
        <authorList>
            <person name="Volokhov D.V."/>
            <person name="Furtak V.A."/>
            <person name="Zagorodnyaya T.A."/>
        </authorList>
    </citation>
    <scope>NUCLEOTIDE SEQUENCE [LARGE SCALE GENOMIC DNA]</scope>
    <source>
        <strain evidence="4">CSL 4779</strain>
    </source>
</reference>